<name>A0ABV0Z6Y9_9TELE</name>
<dbReference type="EMBL" id="JAHRIP010053925">
    <property type="protein sequence ID" value="MEQ2301642.1"/>
    <property type="molecule type" value="Genomic_DNA"/>
</dbReference>
<proteinExistence type="predicted"/>
<accession>A0ABV0Z6Y9</accession>
<comment type="caution">
    <text evidence="1">The sequence shown here is derived from an EMBL/GenBank/DDBJ whole genome shotgun (WGS) entry which is preliminary data.</text>
</comment>
<evidence type="ECO:0000313" key="1">
    <source>
        <dbReference type="EMBL" id="MEQ2301642.1"/>
    </source>
</evidence>
<reference evidence="1 2" key="1">
    <citation type="submission" date="2021-06" db="EMBL/GenBank/DDBJ databases">
        <authorList>
            <person name="Palmer J.M."/>
        </authorList>
    </citation>
    <scope>NUCLEOTIDE SEQUENCE [LARGE SCALE GENOMIC DNA]</scope>
    <source>
        <strain evidence="1 2">AS_MEX2019</strain>
        <tissue evidence="1">Muscle</tissue>
    </source>
</reference>
<organism evidence="1 2">
    <name type="scientific">Ameca splendens</name>
    <dbReference type="NCBI Taxonomy" id="208324"/>
    <lineage>
        <taxon>Eukaryota</taxon>
        <taxon>Metazoa</taxon>
        <taxon>Chordata</taxon>
        <taxon>Craniata</taxon>
        <taxon>Vertebrata</taxon>
        <taxon>Euteleostomi</taxon>
        <taxon>Actinopterygii</taxon>
        <taxon>Neopterygii</taxon>
        <taxon>Teleostei</taxon>
        <taxon>Neoteleostei</taxon>
        <taxon>Acanthomorphata</taxon>
        <taxon>Ovalentaria</taxon>
        <taxon>Atherinomorphae</taxon>
        <taxon>Cyprinodontiformes</taxon>
        <taxon>Goodeidae</taxon>
        <taxon>Ameca</taxon>
    </lineage>
</organism>
<sequence length="111" mass="13065">MFEQCEYFWKAQWLETNVLLFMSYYQLKFWFRVIHSCSLHKLFYKPLSNKVLMLNEKLFTKQFEELLDGAAVRLVSDPVLVQVLSSNQISGMFSVVLFRPSGLPHHISTSL</sequence>
<evidence type="ECO:0000313" key="2">
    <source>
        <dbReference type="Proteomes" id="UP001469553"/>
    </source>
</evidence>
<protein>
    <submittedName>
        <fullName evidence="1">Uncharacterized protein</fullName>
    </submittedName>
</protein>
<gene>
    <name evidence="1" type="ORF">AMECASPLE_038203</name>
</gene>
<dbReference type="Proteomes" id="UP001469553">
    <property type="component" value="Unassembled WGS sequence"/>
</dbReference>
<keyword evidence="2" id="KW-1185">Reference proteome</keyword>